<dbReference type="EMBL" id="CP011564">
    <property type="protein sequence ID" value="ALG83051.1"/>
    <property type="molecule type" value="Genomic_DNA"/>
</dbReference>
<organism evidence="2 5">
    <name type="scientific">Halanaeroarchaeum sulfurireducens</name>
    <dbReference type="NCBI Taxonomy" id="1604004"/>
    <lineage>
        <taxon>Archaea</taxon>
        <taxon>Methanobacteriati</taxon>
        <taxon>Methanobacteriota</taxon>
        <taxon>Stenosarchaea group</taxon>
        <taxon>Halobacteria</taxon>
        <taxon>Halobacteriales</taxon>
        <taxon>Halobacteriaceae</taxon>
        <taxon>Halanaeroarchaeum</taxon>
    </lineage>
</organism>
<evidence type="ECO:0000313" key="3">
    <source>
        <dbReference type="EMBL" id="ALG83051.1"/>
    </source>
</evidence>
<proteinExistence type="predicted"/>
<reference evidence="3 4" key="3">
    <citation type="journal article" date="2016" name="Stand. Genomic Sci.">
        <title>Complete genome sequence of 'Halanaeroarchaeum sulfurireducens' M27-SA2, a sulfur-reducing and acetate-oxidizing haloarchaeon from the deep-sea hypersaline anoxic lake Medee.</title>
        <authorList>
            <person name="Messina E."/>
            <person name="Sorokin D.Y."/>
            <person name="Kublanov I.V."/>
            <person name="Toshchakov S."/>
            <person name="Lopatina A."/>
            <person name="Arcadi E."/>
            <person name="Smedile F."/>
            <person name="La Spada G."/>
            <person name="La Cono V."/>
            <person name="Yakimov M.M."/>
        </authorList>
    </citation>
    <scope>NUCLEOTIDE SEQUENCE [LARGE SCALE GENOMIC DNA]</scope>
    <source>
        <strain evidence="3 4">M27-SA2</strain>
    </source>
</reference>
<dbReference type="AlphaFoldDB" id="A0A0F7PG81"/>
<dbReference type="EMBL" id="CP008874">
    <property type="protein sequence ID" value="AKH98609.1"/>
    <property type="molecule type" value="Genomic_DNA"/>
</dbReference>
<dbReference type="KEGG" id="hsf:HLASA_2182"/>
<reference evidence="2 5" key="1">
    <citation type="journal article" date="2015" name="ISME J.">
        <title>Elemental sulfur and acetate can support life of a novel strictly anaerobic haloarchaeon.</title>
        <authorList>
            <person name="Sorokin D.Y."/>
            <person name="Kublanov I.V."/>
            <person name="Gavrilov S.N."/>
            <person name="Rojo D."/>
            <person name="Roman P."/>
            <person name="Golyshin P.N."/>
            <person name="Slepak V.Z."/>
            <person name="Smedile F."/>
            <person name="Ferrer M."/>
            <person name="Messina E."/>
            <person name="La Cono V."/>
            <person name="Yakimov M.M."/>
        </authorList>
    </citation>
    <scope>NUCLEOTIDE SEQUENCE [LARGE SCALE GENOMIC DNA]</scope>
    <source>
        <strain evidence="2 5">HSR2</strain>
    </source>
</reference>
<evidence type="ECO:0000313" key="5">
    <source>
        <dbReference type="Proteomes" id="UP000069906"/>
    </source>
</evidence>
<evidence type="ECO:0000256" key="1">
    <source>
        <dbReference type="SAM" id="MobiDB-lite"/>
    </source>
</evidence>
<feature type="region of interest" description="Disordered" evidence="1">
    <location>
        <begin position="42"/>
        <end position="72"/>
    </location>
</feature>
<accession>A0A0F7PG81</accession>
<dbReference type="KEGG" id="hsu:HLASF_2148"/>
<name>A0A0F7PG81_9EURY</name>
<sequence length="93" mass="9942">MEQERETVPLKLLLIDTPYGNGPADENATDIINFLLKSRDPGQLSADSGDGGFKPDRPGQTGADVRSGTSRRTHLSLQRLRVVGTVSVAPGLL</sequence>
<dbReference type="Proteomes" id="UP000069906">
    <property type="component" value="Chromosome"/>
</dbReference>
<keyword evidence="5" id="KW-1185">Reference proteome</keyword>
<protein>
    <submittedName>
        <fullName evidence="2">Chromosome segregation protein</fullName>
    </submittedName>
</protein>
<evidence type="ECO:0000313" key="2">
    <source>
        <dbReference type="EMBL" id="AKH98609.1"/>
    </source>
</evidence>
<dbReference type="Proteomes" id="UP000060390">
    <property type="component" value="Chromosome"/>
</dbReference>
<reference evidence="4" key="2">
    <citation type="submission" date="2015-05" db="EMBL/GenBank/DDBJ databases">
        <title>Complete genome sequence of Halanaeroarchaeum sulfurireducens type strain M27-SA2, a sulfate-reducer haloarchaeon from marine anoxic lake Medee.</title>
        <authorList>
            <person name="Messina E."/>
            <person name="Kublanov I.V."/>
            <person name="Toshchakov S."/>
            <person name="Arcadi E."/>
            <person name="La Spada G."/>
            <person name="La Cono V."/>
            <person name="Yakimov M.M."/>
        </authorList>
    </citation>
    <scope>NUCLEOTIDE SEQUENCE [LARGE SCALE GENOMIC DNA]</scope>
    <source>
        <strain evidence="4">M27-SA2</strain>
    </source>
</reference>
<gene>
    <name evidence="3" type="ORF">HLASA_2182</name>
    <name evidence="2" type="ORF">HLASF_2148</name>
</gene>
<dbReference type="HOGENOM" id="CLU_2392779_0_0_2"/>
<dbReference type="STRING" id="1604004.HLASA_2182"/>
<evidence type="ECO:0000313" key="4">
    <source>
        <dbReference type="Proteomes" id="UP000060390"/>
    </source>
</evidence>